<organism evidence="3">
    <name type="scientific">uncultured prokaryote</name>
    <dbReference type="NCBI Taxonomy" id="198431"/>
    <lineage>
        <taxon>unclassified sequences</taxon>
        <taxon>environmental samples</taxon>
    </lineage>
</organism>
<name>A0A0H5Q2L5_9ZZZZ</name>
<sequence length="478" mass="54112">MEGLFNKKRAACQCPLQNLLRNTQKLYAIKVQSFPNCEIRAVIYPARDNRNSAKKKGVPAHLTLVSNSKPRLNPVPSKDSKNKKAGHGRLGTPTKFGNNARRRIIRAGAILDQYPPSESLFCTATLPGSTDSAFRTIAEYSSYAINLIQAWIAKHHHGKELIYVWELQKRGALHLHFVLHCGSSDARNYLQSEFKNQWNRILSAISLKSGIDLYAKSKSYSHKNNKESVRTKAEIVTKSVARYLSKYLSKSKSKGFQMRTSYSPVRWFGVSRPLSAKLKAATREYVWSFARRGLAESRFEEISHAIDSSTVKSYSYVSKVPGSKVVVGYYESRDCGHPSEHIIFKELTMQGKITAESLDRYRLQLTQEGINLLRLNGHLHDNFIACIGHRFPFDSPGCATLSLDRFEQEDFINSLNYTIEDWQLTRSHTPGTTAMQWIGKYRHYLSGLRKYRAHLLGTIDESGARTGIRTSVGEELIG</sequence>
<feature type="domain" description="Replication-associated protein ORF2/G2P" evidence="2">
    <location>
        <begin position="120"/>
        <end position="251"/>
    </location>
</feature>
<reference evidence="3" key="1">
    <citation type="submission" date="2015-06" db="EMBL/GenBank/DDBJ databases">
        <authorList>
            <person name="Joergensen T."/>
        </authorList>
    </citation>
    <scope>NUCLEOTIDE SEQUENCE</scope>
    <source>
        <strain evidence="3">RGFK1026</strain>
    </source>
</reference>
<evidence type="ECO:0000259" key="2">
    <source>
        <dbReference type="Pfam" id="PF23343"/>
    </source>
</evidence>
<evidence type="ECO:0000256" key="1">
    <source>
        <dbReference type="SAM" id="MobiDB-lite"/>
    </source>
</evidence>
<dbReference type="EMBL" id="LN853610">
    <property type="protein sequence ID" value="CRY96271.1"/>
    <property type="molecule type" value="Genomic_DNA"/>
</dbReference>
<feature type="region of interest" description="Disordered" evidence="1">
    <location>
        <begin position="67"/>
        <end position="93"/>
    </location>
</feature>
<accession>A0A0H5Q2L5</accession>
<dbReference type="Pfam" id="PF23343">
    <property type="entry name" value="REP_ORF2-G2P"/>
    <property type="match status" value="1"/>
</dbReference>
<proteinExistence type="predicted"/>
<evidence type="ECO:0000313" key="3">
    <source>
        <dbReference type="EMBL" id="CRY96271.1"/>
    </source>
</evidence>
<dbReference type="AlphaFoldDB" id="A0A0H5Q2L5"/>
<reference evidence="3" key="2">
    <citation type="submission" date="2015-07" db="EMBL/GenBank/DDBJ databases">
        <title>Plasmids, circular viruses and viroids from rat gut.</title>
        <authorList>
            <person name="Jorgensen T.J."/>
            <person name="Hansen M.A."/>
            <person name="Xu Z."/>
            <person name="Tabak M.A."/>
            <person name="Sorensen S.J."/>
            <person name="Hansen L.H."/>
        </authorList>
    </citation>
    <scope>NUCLEOTIDE SEQUENCE</scope>
    <source>
        <strain evidence="3">RGFK1026</strain>
    </source>
</reference>
<dbReference type="InterPro" id="IPR056906">
    <property type="entry name" value="ORF2/G2P_dom"/>
</dbReference>
<protein>
    <recommendedName>
        <fullName evidence="2">Replication-associated protein ORF2/G2P domain-containing protein</fullName>
    </recommendedName>
</protein>